<dbReference type="AlphaFoldDB" id="A2ENM9"/>
<proteinExistence type="predicted"/>
<accession>A2ENM9</accession>
<dbReference type="InParanoid" id="A2ENM9"/>
<name>A2ENM9_TRIV3</name>
<gene>
    <name evidence="1" type="ORF">TVAG_100520</name>
</gene>
<organism evidence="1 2">
    <name type="scientific">Trichomonas vaginalis (strain ATCC PRA-98 / G3)</name>
    <dbReference type="NCBI Taxonomy" id="412133"/>
    <lineage>
        <taxon>Eukaryota</taxon>
        <taxon>Metamonada</taxon>
        <taxon>Parabasalia</taxon>
        <taxon>Trichomonadida</taxon>
        <taxon>Trichomonadidae</taxon>
        <taxon>Trichomonas</taxon>
    </lineage>
</organism>
<reference evidence="1" key="1">
    <citation type="submission" date="2006-10" db="EMBL/GenBank/DDBJ databases">
        <authorList>
            <person name="Amadeo P."/>
            <person name="Zhao Q."/>
            <person name="Wortman J."/>
            <person name="Fraser-Liggett C."/>
            <person name="Carlton J."/>
        </authorList>
    </citation>
    <scope>NUCLEOTIDE SEQUENCE</scope>
    <source>
        <strain evidence="1">G3</strain>
    </source>
</reference>
<dbReference type="RefSeq" id="XP_001317952.1">
    <property type="nucleotide sequence ID" value="XM_001317917.1"/>
</dbReference>
<dbReference type="VEuPathDB" id="TrichDB:TVAG_100520"/>
<dbReference type="EMBL" id="DS113441">
    <property type="protein sequence ID" value="EAY05729.1"/>
    <property type="molecule type" value="Genomic_DNA"/>
</dbReference>
<dbReference type="Proteomes" id="UP000001542">
    <property type="component" value="Unassembled WGS sequence"/>
</dbReference>
<dbReference type="KEGG" id="tva:75653523"/>
<reference evidence="1" key="2">
    <citation type="journal article" date="2007" name="Science">
        <title>Draft genome sequence of the sexually transmitted pathogen Trichomonas vaginalis.</title>
        <authorList>
            <person name="Carlton J.M."/>
            <person name="Hirt R.P."/>
            <person name="Silva J.C."/>
            <person name="Delcher A.L."/>
            <person name="Schatz M."/>
            <person name="Zhao Q."/>
            <person name="Wortman J.R."/>
            <person name="Bidwell S.L."/>
            <person name="Alsmark U.C.M."/>
            <person name="Besteiro S."/>
            <person name="Sicheritz-Ponten T."/>
            <person name="Noel C.J."/>
            <person name="Dacks J.B."/>
            <person name="Foster P.G."/>
            <person name="Simillion C."/>
            <person name="Van de Peer Y."/>
            <person name="Miranda-Saavedra D."/>
            <person name="Barton G.J."/>
            <person name="Westrop G.D."/>
            <person name="Mueller S."/>
            <person name="Dessi D."/>
            <person name="Fiori P.L."/>
            <person name="Ren Q."/>
            <person name="Paulsen I."/>
            <person name="Zhang H."/>
            <person name="Bastida-Corcuera F.D."/>
            <person name="Simoes-Barbosa A."/>
            <person name="Brown M.T."/>
            <person name="Hayes R.D."/>
            <person name="Mukherjee M."/>
            <person name="Okumura C.Y."/>
            <person name="Schneider R."/>
            <person name="Smith A.J."/>
            <person name="Vanacova S."/>
            <person name="Villalvazo M."/>
            <person name="Haas B.J."/>
            <person name="Pertea M."/>
            <person name="Feldblyum T.V."/>
            <person name="Utterback T.R."/>
            <person name="Shu C.L."/>
            <person name="Osoegawa K."/>
            <person name="de Jong P.J."/>
            <person name="Hrdy I."/>
            <person name="Horvathova L."/>
            <person name="Zubacova Z."/>
            <person name="Dolezal P."/>
            <person name="Malik S.B."/>
            <person name="Logsdon J.M. Jr."/>
            <person name="Henze K."/>
            <person name="Gupta A."/>
            <person name="Wang C.C."/>
            <person name="Dunne R.L."/>
            <person name="Upcroft J.A."/>
            <person name="Upcroft P."/>
            <person name="White O."/>
            <person name="Salzberg S.L."/>
            <person name="Tang P."/>
            <person name="Chiu C.-H."/>
            <person name="Lee Y.-S."/>
            <person name="Embley T.M."/>
            <person name="Coombs G.H."/>
            <person name="Mottram J.C."/>
            <person name="Tachezy J."/>
            <person name="Fraser-Liggett C.M."/>
            <person name="Johnson P.J."/>
        </authorList>
    </citation>
    <scope>NUCLEOTIDE SEQUENCE [LARGE SCALE GENOMIC DNA]</scope>
    <source>
        <strain evidence="1">G3</strain>
    </source>
</reference>
<evidence type="ECO:0000313" key="2">
    <source>
        <dbReference type="Proteomes" id="UP000001542"/>
    </source>
</evidence>
<keyword evidence="2" id="KW-1185">Reference proteome</keyword>
<evidence type="ECO:0000313" key="1">
    <source>
        <dbReference type="EMBL" id="EAY05729.1"/>
    </source>
</evidence>
<dbReference type="VEuPathDB" id="TrichDB:TVAGG3_0408160"/>
<protein>
    <submittedName>
        <fullName evidence="1">Uncharacterized protein</fullName>
    </submittedName>
</protein>
<sequence length="75" mass="8530">MAETIEPQTNVFAADKYDGASSKRKYGHDTDMSQPVAGWLKFQVPIVPKPDDDQYERQATKQFDISRLLHQAKSC</sequence>